<feature type="transmembrane region" description="Helical" evidence="2">
    <location>
        <begin position="182"/>
        <end position="202"/>
    </location>
</feature>
<feature type="transmembrane region" description="Helical" evidence="2">
    <location>
        <begin position="241"/>
        <end position="261"/>
    </location>
</feature>
<dbReference type="Proteomes" id="UP000320839">
    <property type="component" value="Chromosome"/>
</dbReference>
<feature type="transmembrane region" description="Helical" evidence="2">
    <location>
        <begin position="63"/>
        <end position="85"/>
    </location>
</feature>
<accession>A0A518FR58</accession>
<feature type="compositionally biased region" description="Basic and acidic residues" evidence="1">
    <location>
        <begin position="316"/>
        <end position="343"/>
    </location>
</feature>
<keyword evidence="2" id="KW-0812">Transmembrane</keyword>
<dbReference type="EMBL" id="CP036317">
    <property type="protein sequence ID" value="QDV18834.1"/>
    <property type="molecule type" value="Genomic_DNA"/>
</dbReference>
<sequence length="460" mass="52743">MSTGFAGSRSKDERRRRRLASECSESLDNANDDSDSPRLARTHRFAAGQFPLRTLIFPRRWKLALYYLPVLLCFAGLISADFYRAELPAEGATLSRFLSLKQSPLLPLLGGSLLFVTAQTALLIASLRTQSLHDFSGRYRLWKWIACGLFLFALCQTTRLHTIWAQTVIDLRLFDWGTHTQLLAWLVPTLAFGCTVALMAYLEMRGDRAGLNMLILAGSAYVLSLTFQFTENLIPGEAWHHLIDAGLLYFAHWCLFTSLLLHTHHLLYRSVDLPEKEPSRLKDATSGYLYRRRIKRKARRVAKALQRKQRLLEKEQAQREREAQKQAQQEQRELERAEQEKVKQQQAAEAAEKKKAKEEAAAQAKAAKREKELFETPPLPVEEPEPPAEKAPPEPQAEQPASSQPGSRKGTKTVKKKTRVDLNHDPELLKGLSKRERRKLQKQWREEERRLAAQEAEDWE</sequence>
<evidence type="ECO:0000256" key="2">
    <source>
        <dbReference type="SAM" id="Phobius"/>
    </source>
</evidence>
<feature type="region of interest" description="Disordered" evidence="1">
    <location>
        <begin position="316"/>
        <end position="460"/>
    </location>
</feature>
<dbReference type="RefSeq" id="WP_145456975.1">
    <property type="nucleotide sequence ID" value="NZ_CP036317.1"/>
</dbReference>
<evidence type="ECO:0000313" key="3">
    <source>
        <dbReference type="EMBL" id="QDV18834.1"/>
    </source>
</evidence>
<feature type="transmembrane region" description="Helical" evidence="2">
    <location>
        <begin position="105"/>
        <end position="129"/>
    </location>
</feature>
<dbReference type="AlphaFoldDB" id="A0A518FR58"/>
<dbReference type="OrthoDB" id="209157at2"/>
<evidence type="ECO:0000313" key="4">
    <source>
        <dbReference type="Proteomes" id="UP000320839"/>
    </source>
</evidence>
<feature type="compositionally biased region" description="Basic and acidic residues" evidence="1">
    <location>
        <begin position="443"/>
        <end position="452"/>
    </location>
</feature>
<feature type="transmembrane region" description="Helical" evidence="2">
    <location>
        <begin position="209"/>
        <end position="229"/>
    </location>
</feature>
<evidence type="ECO:0000256" key="1">
    <source>
        <dbReference type="SAM" id="MobiDB-lite"/>
    </source>
</evidence>
<keyword evidence="2" id="KW-0472">Membrane</keyword>
<feature type="region of interest" description="Disordered" evidence="1">
    <location>
        <begin position="1"/>
        <end position="38"/>
    </location>
</feature>
<reference evidence="3 4" key="1">
    <citation type="submission" date="2019-02" db="EMBL/GenBank/DDBJ databases">
        <title>Deep-cultivation of Planctomycetes and their phenomic and genomic characterization uncovers novel biology.</title>
        <authorList>
            <person name="Wiegand S."/>
            <person name="Jogler M."/>
            <person name="Boedeker C."/>
            <person name="Pinto D."/>
            <person name="Vollmers J."/>
            <person name="Rivas-Marin E."/>
            <person name="Kohn T."/>
            <person name="Peeters S.H."/>
            <person name="Heuer A."/>
            <person name="Rast P."/>
            <person name="Oberbeckmann S."/>
            <person name="Bunk B."/>
            <person name="Jeske O."/>
            <person name="Meyerdierks A."/>
            <person name="Storesund J.E."/>
            <person name="Kallscheuer N."/>
            <person name="Luecker S."/>
            <person name="Lage O.M."/>
            <person name="Pohl T."/>
            <person name="Merkel B.J."/>
            <person name="Hornburger P."/>
            <person name="Mueller R.-W."/>
            <person name="Bruemmer F."/>
            <person name="Labrenz M."/>
            <person name="Spormann A.M."/>
            <person name="Op den Camp H."/>
            <person name="Overmann J."/>
            <person name="Amann R."/>
            <person name="Jetten M.S.M."/>
            <person name="Mascher T."/>
            <person name="Medema M.H."/>
            <person name="Devos D.P."/>
            <person name="Kaster A.-K."/>
            <person name="Ovreas L."/>
            <person name="Rohde M."/>
            <person name="Galperin M.Y."/>
            <person name="Jogler C."/>
        </authorList>
    </citation>
    <scope>NUCLEOTIDE SEQUENCE [LARGE SCALE GENOMIC DNA]</scope>
    <source>
        <strain evidence="3 4">Pan153</strain>
    </source>
</reference>
<feature type="compositionally biased region" description="Basic and acidic residues" evidence="1">
    <location>
        <begin position="419"/>
        <end position="428"/>
    </location>
</feature>
<feature type="compositionally biased region" description="Basic residues" evidence="1">
    <location>
        <begin position="409"/>
        <end position="418"/>
    </location>
</feature>
<feature type="compositionally biased region" description="Basic and acidic residues" evidence="1">
    <location>
        <begin position="350"/>
        <end position="360"/>
    </location>
</feature>
<gene>
    <name evidence="3" type="ORF">Pan153_34950</name>
</gene>
<name>A0A518FR58_9PLAN</name>
<proteinExistence type="predicted"/>
<feature type="compositionally biased region" description="Low complexity" evidence="1">
    <location>
        <begin position="396"/>
        <end position="408"/>
    </location>
</feature>
<organism evidence="3 4">
    <name type="scientific">Gimesia panareensis</name>
    <dbReference type="NCBI Taxonomy" id="2527978"/>
    <lineage>
        <taxon>Bacteria</taxon>
        <taxon>Pseudomonadati</taxon>
        <taxon>Planctomycetota</taxon>
        <taxon>Planctomycetia</taxon>
        <taxon>Planctomycetales</taxon>
        <taxon>Planctomycetaceae</taxon>
        <taxon>Gimesia</taxon>
    </lineage>
</organism>
<keyword evidence="2" id="KW-1133">Transmembrane helix</keyword>
<feature type="transmembrane region" description="Helical" evidence="2">
    <location>
        <begin position="141"/>
        <end position="162"/>
    </location>
</feature>
<protein>
    <submittedName>
        <fullName evidence="3">Uncharacterized protein</fullName>
    </submittedName>
</protein>